<name>A0ABY5PCY7_9ACTN</name>
<organism evidence="1 2">
    <name type="scientific">Svornostia abyssi</name>
    <dbReference type="NCBI Taxonomy" id="2898438"/>
    <lineage>
        <taxon>Bacteria</taxon>
        <taxon>Bacillati</taxon>
        <taxon>Actinomycetota</taxon>
        <taxon>Thermoleophilia</taxon>
        <taxon>Solirubrobacterales</taxon>
        <taxon>Baekduiaceae</taxon>
        <taxon>Svornostia</taxon>
    </lineage>
</organism>
<sequence>MPVARRTRSLGADPEAVWATIADPYHLPRWWPNVRRVESVTDAAFTEVLIAGEQGRPVRADFRVVAHEPPRRRAWEQEVEDSPFARVFTAVTVSAEVEPEGDGTRVSLTIDQRLRGASRFGAPLVKRGSGRLLDQALDALEGLHAAS</sequence>
<keyword evidence="2" id="KW-1185">Reference proteome</keyword>
<accession>A0ABY5PCY7</accession>
<dbReference type="Gene3D" id="3.30.530.20">
    <property type="match status" value="1"/>
</dbReference>
<gene>
    <name evidence="1" type="ORF">LRS13_16875</name>
</gene>
<dbReference type="InterPro" id="IPR023393">
    <property type="entry name" value="START-like_dom_sf"/>
</dbReference>
<dbReference type="EMBL" id="CP088295">
    <property type="protein sequence ID" value="UUY02365.1"/>
    <property type="molecule type" value="Genomic_DNA"/>
</dbReference>
<reference evidence="2" key="1">
    <citation type="submission" date="2021-11" db="EMBL/GenBank/DDBJ databases">
        <title>Cultivation dependent microbiological survey of springs from the worlds oldest radium mine currently devoted to the extraction of radon-saturated water.</title>
        <authorList>
            <person name="Kapinusova G."/>
            <person name="Smrhova T."/>
            <person name="Strejcek M."/>
            <person name="Suman J."/>
            <person name="Jani K."/>
            <person name="Pajer P."/>
            <person name="Uhlik O."/>
        </authorList>
    </citation>
    <scope>NUCLEOTIDE SEQUENCE [LARGE SCALE GENOMIC DNA]</scope>
    <source>
        <strain evidence="2">J379</strain>
    </source>
</reference>
<dbReference type="Proteomes" id="UP001058860">
    <property type="component" value="Chromosome"/>
</dbReference>
<dbReference type="SUPFAM" id="SSF55961">
    <property type="entry name" value="Bet v1-like"/>
    <property type="match status" value="1"/>
</dbReference>
<evidence type="ECO:0000313" key="1">
    <source>
        <dbReference type="EMBL" id="UUY02365.1"/>
    </source>
</evidence>
<protein>
    <submittedName>
        <fullName evidence="1">SRPBCC family protein</fullName>
    </submittedName>
</protein>
<dbReference type="RefSeq" id="WP_353862895.1">
    <property type="nucleotide sequence ID" value="NZ_CP088295.1"/>
</dbReference>
<evidence type="ECO:0000313" key="2">
    <source>
        <dbReference type="Proteomes" id="UP001058860"/>
    </source>
</evidence>
<proteinExistence type="predicted"/>
<dbReference type="InterPro" id="IPR019587">
    <property type="entry name" value="Polyketide_cyclase/dehydratase"/>
</dbReference>
<dbReference type="Pfam" id="PF10604">
    <property type="entry name" value="Polyketide_cyc2"/>
    <property type="match status" value="1"/>
</dbReference>